<accession>A0A2L1GM51</accession>
<name>A0A2L1GM51_9BACT</name>
<feature type="region of interest" description="Disordered" evidence="1">
    <location>
        <begin position="1"/>
        <end position="47"/>
    </location>
</feature>
<evidence type="ECO:0000256" key="1">
    <source>
        <dbReference type="SAM" id="MobiDB-lite"/>
    </source>
</evidence>
<dbReference type="EMBL" id="CP021255">
    <property type="protein sequence ID" value="AVD70759.1"/>
    <property type="molecule type" value="Genomic_DNA"/>
</dbReference>
<dbReference type="KEGG" id="deo:CAY53_04070"/>
<dbReference type="AlphaFoldDB" id="A0A2L1GM51"/>
<dbReference type="Proteomes" id="UP000239867">
    <property type="component" value="Chromosome"/>
</dbReference>
<reference evidence="2 3" key="1">
    <citation type="journal article" date="2018" name="MBio">
        <title>Insights into the evolution of host association through the isolation and characterization of a novel human periodontal pathobiont, Desulfobulbus oralis.</title>
        <authorList>
            <person name="Cross K.L."/>
            <person name="Chirania P."/>
            <person name="Xiong W."/>
            <person name="Beall C.J."/>
            <person name="Elkins J.G."/>
            <person name="Giannone R.J."/>
            <person name="Griffen A.L."/>
            <person name="Guss A.M."/>
            <person name="Hettich R.L."/>
            <person name="Joshi S.S."/>
            <person name="Mokrzan E.M."/>
            <person name="Martin R.K."/>
            <person name="Zhulin I.B."/>
            <person name="Leys E.J."/>
            <person name="Podar M."/>
        </authorList>
    </citation>
    <scope>NUCLEOTIDE SEQUENCE [LARGE SCALE GENOMIC DNA]</scope>
    <source>
        <strain evidence="2 3">ORNL</strain>
    </source>
</reference>
<evidence type="ECO:0000313" key="2">
    <source>
        <dbReference type="EMBL" id="AVD70759.1"/>
    </source>
</evidence>
<feature type="compositionally biased region" description="Low complexity" evidence="1">
    <location>
        <begin position="23"/>
        <end position="33"/>
    </location>
</feature>
<feature type="compositionally biased region" description="Basic and acidic residues" evidence="1">
    <location>
        <begin position="1"/>
        <end position="10"/>
    </location>
</feature>
<proteinExistence type="predicted"/>
<gene>
    <name evidence="2" type="ORF">CAY53_04070</name>
</gene>
<protein>
    <submittedName>
        <fullName evidence="2">Uncharacterized protein</fullName>
    </submittedName>
</protein>
<evidence type="ECO:0000313" key="3">
    <source>
        <dbReference type="Proteomes" id="UP000239867"/>
    </source>
</evidence>
<sequence length="67" mass="7043">MAILSREDTGPRPQRPAGAAKTGLPGPASSLPGPKRRPGGFRDGSDKLFSAMLRPLSGHPFFGDLRS</sequence>
<organism evidence="2 3">
    <name type="scientific">Desulfobulbus oralis</name>
    <dbReference type="NCBI Taxonomy" id="1986146"/>
    <lineage>
        <taxon>Bacteria</taxon>
        <taxon>Pseudomonadati</taxon>
        <taxon>Thermodesulfobacteriota</taxon>
        <taxon>Desulfobulbia</taxon>
        <taxon>Desulfobulbales</taxon>
        <taxon>Desulfobulbaceae</taxon>
        <taxon>Desulfobulbus</taxon>
    </lineage>
</organism>
<keyword evidence="3" id="KW-1185">Reference proteome</keyword>